<feature type="chain" id="PRO_5021050601" description="Outer membrane protein assembly factor BamB" evidence="5">
    <location>
        <begin position="21"/>
        <end position="376"/>
    </location>
</feature>
<dbReference type="InterPro" id="IPR011047">
    <property type="entry name" value="Quinoprotein_ADH-like_sf"/>
</dbReference>
<comment type="subcellular location">
    <subcellularLocation>
        <location evidence="4">Cell outer membrane</location>
        <topology evidence="4">Lipid-anchor</topology>
    </subcellularLocation>
</comment>
<dbReference type="SUPFAM" id="SSF50998">
    <property type="entry name" value="Quinoprotein alcohol dehydrogenase-like"/>
    <property type="match status" value="1"/>
</dbReference>
<gene>
    <name evidence="4" type="primary">bamB</name>
    <name evidence="7" type="ORF">DFP79_0373</name>
</gene>
<dbReference type="NCBIfam" id="TIGR03300">
    <property type="entry name" value="assembly_YfgL"/>
    <property type="match status" value="1"/>
</dbReference>
<reference evidence="7 8" key="1">
    <citation type="submission" date="2019-03" db="EMBL/GenBank/DDBJ databases">
        <title>Genomic Encyclopedia of Type Strains, Phase III (KMG-III): the genomes of soil and plant-associated and newly described type strains.</title>
        <authorList>
            <person name="Whitman W."/>
        </authorList>
    </citation>
    <scope>NUCLEOTIDE SEQUENCE [LARGE SCALE GENOMIC DNA]</scope>
    <source>
        <strain evidence="7 8">CECT 7378</strain>
    </source>
</reference>
<comment type="similarity">
    <text evidence="4">Belongs to the BamB family.</text>
</comment>
<evidence type="ECO:0000313" key="8">
    <source>
        <dbReference type="Proteomes" id="UP000294656"/>
    </source>
</evidence>
<evidence type="ECO:0000256" key="1">
    <source>
        <dbReference type="ARBA" id="ARBA00022729"/>
    </source>
</evidence>
<dbReference type="RefSeq" id="WP_133502255.1">
    <property type="nucleotide sequence ID" value="NZ_SNXC01000009.1"/>
</dbReference>
<dbReference type="Gene3D" id="2.130.10.10">
    <property type="entry name" value="YVTN repeat-like/Quinoprotein amine dehydrogenase"/>
    <property type="match status" value="1"/>
</dbReference>
<proteinExistence type="inferred from homology"/>
<dbReference type="Proteomes" id="UP000294656">
    <property type="component" value="Unassembled WGS sequence"/>
</dbReference>
<evidence type="ECO:0000256" key="5">
    <source>
        <dbReference type="SAM" id="SignalP"/>
    </source>
</evidence>
<dbReference type="GO" id="GO:0051205">
    <property type="term" value="P:protein insertion into membrane"/>
    <property type="evidence" value="ECO:0007669"/>
    <property type="project" value="UniProtKB-UniRule"/>
</dbReference>
<dbReference type="OrthoDB" id="5173551at2"/>
<dbReference type="Pfam" id="PF13360">
    <property type="entry name" value="PQQ_2"/>
    <property type="match status" value="1"/>
</dbReference>
<comment type="function">
    <text evidence="4">Part of the outer membrane protein assembly complex, which is involved in assembly and insertion of beta-barrel proteins into the outer membrane.</text>
</comment>
<dbReference type="InterPro" id="IPR002372">
    <property type="entry name" value="PQQ_rpt_dom"/>
</dbReference>
<dbReference type="HAMAP" id="MF_00923">
    <property type="entry name" value="OM_assembly_BamB"/>
    <property type="match status" value="1"/>
</dbReference>
<feature type="domain" description="Pyrrolo-quinoline quinone repeat" evidence="6">
    <location>
        <begin position="95"/>
        <end position="301"/>
    </location>
</feature>
<keyword evidence="8" id="KW-1185">Reference proteome</keyword>
<protein>
    <recommendedName>
        <fullName evidence="4">Outer membrane protein assembly factor BamB</fullName>
    </recommendedName>
</protein>
<evidence type="ECO:0000256" key="2">
    <source>
        <dbReference type="ARBA" id="ARBA00023136"/>
    </source>
</evidence>
<dbReference type="PROSITE" id="PS51257">
    <property type="entry name" value="PROKAR_LIPOPROTEIN"/>
    <property type="match status" value="1"/>
</dbReference>
<name>A0A4V3CGX1_9GAMM</name>
<dbReference type="InterPro" id="IPR017687">
    <property type="entry name" value="BamB"/>
</dbReference>
<dbReference type="PANTHER" id="PTHR34512:SF30">
    <property type="entry name" value="OUTER MEMBRANE PROTEIN ASSEMBLY FACTOR BAMB"/>
    <property type="match status" value="1"/>
</dbReference>
<organism evidence="7 8">
    <name type="scientific">Marinomonas balearica</name>
    <dbReference type="NCBI Taxonomy" id="491947"/>
    <lineage>
        <taxon>Bacteria</taxon>
        <taxon>Pseudomonadati</taxon>
        <taxon>Pseudomonadota</taxon>
        <taxon>Gammaproteobacteria</taxon>
        <taxon>Oceanospirillales</taxon>
        <taxon>Oceanospirillaceae</taxon>
        <taxon>Marinomonas</taxon>
    </lineage>
</organism>
<dbReference type="PANTHER" id="PTHR34512">
    <property type="entry name" value="CELL SURFACE PROTEIN"/>
    <property type="match status" value="1"/>
</dbReference>
<dbReference type="AlphaFoldDB" id="A0A4V3CGX1"/>
<evidence type="ECO:0000313" key="7">
    <source>
        <dbReference type="EMBL" id="TDO99392.1"/>
    </source>
</evidence>
<dbReference type="GO" id="GO:0009279">
    <property type="term" value="C:cell outer membrane"/>
    <property type="evidence" value="ECO:0007669"/>
    <property type="project" value="UniProtKB-SubCell"/>
</dbReference>
<comment type="caution">
    <text evidence="7">The sequence shown here is derived from an EMBL/GenBank/DDBJ whole genome shotgun (WGS) entry which is preliminary data.</text>
</comment>
<dbReference type="GO" id="GO:0043165">
    <property type="term" value="P:Gram-negative-bacterium-type cell outer membrane assembly"/>
    <property type="evidence" value="ECO:0007669"/>
    <property type="project" value="UniProtKB-UniRule"/>
</dbReference>
<dbReference type="SMART" id="SM00564">
    <property type="entry name" value="PQQ"/>
    <property type="match status" value="6"/>
</dbReference>
<sequence length="376" mass="41650">MSKILLLSSLLIALFLQGCATQLPLPEPEKMDQEVFFDTSWRRGVDGSYGEYTERFNPVVKDDGVFFVTRRGAVYKLRQSDGRRLNYFVTDYEPSAGVELNNDLLYFGTYDAKLVAVSLSTKEVVWERSLTSEILSEPTYQNGFLAVQTGDGWLSVLEANTGDTIWRAKEDIPALTVRGTSVPVISGNKVIAGFADGKLKAFSLSQGKELWSYEVGTPKGRYEIERLTDVNGRLVVKGETVYAVAYNGTLSALSVETGKLEWQRSIPSAVGVAVKDDQLVIVNQDSSVIALNALNGTQIWENRELEDRALSEPTFFRDYIAVIDRGGFVFLLDPKSGEKKAFKLADTNQKPGSRMVSNGKQLFILTPDSKVTALSY</sequence>
<evidence type="ECO:0000256" key="3">
    <source>
        <dbReference type="ARBA" id="ARBA00023237"/>
    </source>
</evidence>
<dbReference type="EMBL" id="SNXC01000009">
    <property type="protein sequence ID" value="TDO99392.1"/>
    <property type="molecule type" value="Genomic_DNA"/>
</dbReference>
<keyword evidence="4" id="KW-0564">Palmitate</keyword>
<keyword evidence="2 4" id="KW-0472">Membrane</keyword>
<accession>A0A4V3CGX1</accession>
<dbReference type="InterPro" id="IPR015943">
    <property type="entry name" value="WD40/YVTN_repeat-like_dom_sf"/>
</dbReference>
<keyword evidence="3 4" id="KW-0998">Cell outer membrane</keyword>
<feature type="signal peptide" evidence="5">
    <location>
        <begin position="1"/>
        <end position="20"/>
    </location>
</feature>
<keyword evidence="4" id="KW-0449">Lipoprotein</keyword>
<comment type="subunit">
    <text evidence="4">Part of the Bam complex.</text>
</comment>
<evidence type="ECO:0000259" key="6">
    <source>
        <dbReference type="Pfam" id="PF13360"/>
    </source>
</evidence>
<dbReference type="InterPro" id="IPR018391">
    <property type="entry name" value="PQQ_b-propeller_rpt"/>
</dbReference>
<keyword evidence="1 4" id="KW-0732">Signal</keyword>
<evidence type="ECO:0000256" key="4">
    <source>
        <dbReference type="HAMAP-Rule" id="MF_00923"/>
    </source>
</evidence>